<reference evidence="2" key="2">
    <citation type="journal article" date="2014" name="ISME J.">
        <title>Microbial stratification in low pH oxic and suboxic macroscopic growths along an acid mine drainage.</title>
        <authorList>
            <person name="Mendez-Garcia C."/>
            <person name="Mesa V."/>
            <person name="Sprenger R.R."/>
            <person name="Richter M."/>
            <person name="Diez M.S."/>
            <person name="Solano J."/>
            <person name="Bargiela R."/>
            <person name="Golyshina O.V."/>
            <person name="Manteca A."/>
            <person name="Ramos J.L."/>
            <person name="Gallego J.R."/>
            <person name="Llorente I."/>
            <person name="Martins Dos Santos V.A."/>
            <person name="Jensen O.N."/>
            <person name="Pelaez A.I."/>
            <person name="Sanchez J."/>
            <person name="Ferrer M."/>
        </authorList>
    </citation>
    <scope>NUCLEOTIDE SEQUENCE</scope>
</reference>
<proteinExistence type="predicted"/>
<gene>
    <name evidence="2" type="ORF">B1A_12198</name>
</gene>
<evidence type="ECO:0000256" key="1">
    <source>
        <dbReference type="SAM" id="MobiDB-lite"/>
    </source>
</evidence>
<sequence>MKRLAPGGLRTAARLLPDPYPRAVVPHGRLVPKGAAGDGAQRVSLLAGCVSSLWMADAYVAARELLLVLGFTVDLPDHALCCGALARHAGDSRTAQALRASSSGDSPYPNRSWFSIAAAWQRPGRPAEPMGRVAHRFTHSPPSWRLTGPRSFRTRPAPTGADCASR</sequence>
<evidence type="ECO:0000313" key="2">
    <source>
        <dbReference type="EMBL" id="EQD54403.1"/>
    </source>
</evidence>
<feature type="region of interest" description="Disordered" evidence="1">
    <location>
        <begin position="125"/>
        <end position="166"/>
    </location>
</feature>
<feature type="non-terminal residue" evidence="2">
    <location>
        <position position="166"/>
    </location>
</feature>
<accession>T1ACN6</accession>
<organism evidence="2">
    <name type="scientific">mine drainage metagenome</name>
    <dbReference type="NCBI Taxonomy" id="410659"/>
    <lineage>
        <taxon>unclassified sequences</taxon>
        <taxon>metagenomes</taxon>
        <taxon>ecological metagenomes</taxon>
    </lineage>
</organism>
<comment type="caution">
    <text evidence="2">The sequence shown here is derived from an EMBL/GenBank/DDBJ whole genome shotgun (WGS) entry which is preliminary data.</text>
</comment>
<dbReference type="EMBL" id="AUZX01008824">
    <property type="protein sequence ID" value="EQD54403.1"/>
    <property type="molecule type" value="Genomic_DNA"/>
</dbReference>
<dbReference type="AlphaFoldDB" id="T1ACN6"/>
<reference evidence="2" key="1">
    <citation type="submission" date="2013-08" db="EMBL/GenBank/DDBJ databases">
        <authorList>
            <person name="Mendez C."/>
            <person name="Richter M."/>
            <person name="Ferrer M."/>
            <person name="Sanchez J."/>
        </authorList>
    </citation>
    <scope>NUCLEOTIDE SEQUENCE</scope>
</reference>
<name>T1ACN6_9ZZZZ</name>
<protein>
    <submittedName>
        <fullName evidence="2">Uncharacterized protein</fullName>
    </submittedName>
</protein>